<dbReference type="CDD" id="cd00130">
    <property type="entry name" value="PAS"/>
    <property type="match status" value="1"/>
</dbReference>
<dbReference type="SUPFAM" id="SSF55874">
    <property type="entry name" value="ATPase domain of HSP90 chaperone/DNA topoisomerase II/histidine kinase"/>
    <property type="match status" value="1"/>
</dbReference>
<evidence type="ECO:0000256" key="6">
    <source>
        <dbReference type="ARBA" id="ARBA00023012"/>
    </source>
</evidence>
<keyword evidence="6" id="KW-0902">Two-component regulatory system</keyword>
<dbReference type="EC" id="2.7.13.3" evidence="2"/>
<dbReference type="InterPro" id="IPR003594">
    <property type="entry name" value="HATPase_dom"/>
</dbReference>
<evidence type="ECO:0000313" key="11">
    <source>
        <dbReference type="EMBL" id="HFM99951.1"/>
    </source>
</evidence>
<dbReference type="Pfam" id="PF00072">
    <property type="entry name" value="Response_reg"/>
    <property type="match status" value="1"/>
</dbReference>
<accession>A0A7C3KHC0</accession>
<evidence type="ECO:0000256" key="5">
    <source>
        <dbReference type="ARBA" id="ARBA00022777"/>
    </source>
</evidence>
<protein>
    <recommendedName>
        <fullName evidence="2">histidine kinase</fullName>
        <ecNumber evidence="2">2.7.13.3</ecNumber>
    </recommendedName>
</protein>
<dbReference type="InterPro" id="IPR036097">
    <property type="entry name" value="HisK_dim/P_sf"/>
</dbReference>
<dbReference type="GO" id="GO:0000155">
    <property type="term" value="F:phosphorelay sensor kinase activity"/>
    <property type="evidence" value="ECO:0007669"/>
    <property type="project" value="InterPro"/>
</dbReference>
<dbReference type="InterPro" id="IPR035965">
    <property type="entry name" value="PAS-like_dom_sf"/>
</dbReference>
<keyword evidence="3 7" id="KW-0597">Phosphoprotein</keyword>
<dbReference type="PANTHER" id="PTHR43047">
    <property type="entry name" value="TWO-COMPONENT HISTIDINE PROTEIN KINASE"/>
    <property type="match status" value="1"/>
</dbReference>
<dbReference type="InterPro" id="IPR004358">
    <property type="entry name" value="Sig_transdc_His_kin-like_C"/>
</dbReference>
<comment type="caution">
    <text evidence="11">The sequence shown here is derived from an EMBL/GenBank/DDBJ whole genome shotgun (WGS) entry which is preliminary data.</text>
</comment>
<feature type="domain" description="Histidine kinase" evidence="8">
    <location>
        <begin position="294"/>
        <end position="522"/>
    </location>
</feature>
<dbReference type="SUPFAM" id="SSF55785">
    <property type="entry name" value="PYP-like sensor domain (PAS domain)"/>
    <property type="match status" value="1"/>
</dbReference>
<gene>
    <name evidence="11" type="ORF">ENR64_19780</name>
</gene>
<dbReference type="PANTHER" id="PTHR43047:SF72">
    <property type="entry name" value="OSMOSENSING HISTIDINE PROTEIN KINASE SLN1"/>
    <property type="match status" value="1"/>
</dbReference>
<dbReference type="PROSITE" id="PS50112">
    <property type="entry name" value="PAS"/>
    <property type="match status" value="1"/>
</dbReference>
<dbReference type="InterPro" id="IPR005467">
    <property type="entry name" value="His_kinase_dom"/>
</dbReference>
<sequence length="525" mass="59487">MSAVRVLVVEDERVVARDLQNCLEALGYEVPAIATSGEMAIVLAHEHRPDVVLMDIRLDGEMDGIQAAQVIWDELSIPIVFATGYSDEITVQRAAETEMFGYILKPIKERDLYTAIQIALRRSGHENRLKEQYYWALNVLREIGDAVIVTDAQKQIKFLNLVAERLTGWHLEAAMNRSLDEVLQLIDLETQLPVESPVDRVLSRGEIIYLANPVLLITRTGRQIPISDSAAPLRNNVGDITGVVLVFREFLPPRSVNQPSEREPSLSLLRSQILEQQIEEMQRLTQLKDDFLSMVSHELRSPLSNIKMSIRLLEMNLDRLKCSSDLNEVTQANQVNRYLDILRDECDRELNIVNSLLEMQRLEAETIPLELAEINIHNWLTQMIDSFKGRVLDRQQDIYLSISEKVSVFTSDLTILTQMMSELLTNACKYSPPGATISVATDLHNNSLRFTVKNPGENLSPEILSRIFDKFYRLPGSDRWNQGGTGLGLALVKKQVNYLGGSIRAESDNNEVRFIAELPLLKLED</sequence>
<dbReference type="PRINTS" id="PR00344">
    <property type="entry name" value="BCTRLSENSOR"/>
</dbReference>
<proteinExistence type="predicted"/>
<evidence type="ECO:0000259" key="10">
    <source>
        <dbReference type="PROSITE" id="PS50112"/>
    </source>
</evidence>
<dbReference type="InterPro" id="IPR003661">
    <property type="entry name" value="HisK_dim/P_dom"/>
</dbReference>
<dbReference type="Gene3D" id="3.30.450.20">
    <property type="entry name" value="PAS domain"/>
    <property type="match status" value="1"/>
</dbReference>
<dbReference type="Pfam" id="PF02518">
    <property type="entry name" value="HATPase_c"/>
    <property type="match status" value="1"/>
</dbReference>
<feature type="domain" description="Response regulatory" evidence="9">
    <location>
        <begin position="5"/>
        <end position="120"/>
    </location>
</feature>
<keyword evidence="5" id="KW-0418">Kinase</keyword>
<dbReference type="Pfam" id="PF00512">
    <property type="entry name" value="HisKA"/>
    <property type="match status" value="1"/>
</dbReference>
<keyword evidence="4" id="KW-0808">Transferase</keyword>
<feature type="modified residue" description="4-aspartylphosphate" evidence="7">
    <location>
        <position position="55"/>
    </location>
</feature>
<dbReference type="Gene3D" id="1.10.287.130">
    <property type="match status" value="1"/>
</dbReference>
<dbReference type="InterPro" id="IPR001789">
    <property type="entry name" value="Sig_transdc_resp-reg_receiver"/>
</dbReference>
<evidence type="ECO:0000256" key="3">
    <source>
        <dbReference type="ARBA" id="ARBA00022553"/>
    </source>
</evidence>
<dbReference type="Pfam" id="PF08448">
    <property type="entry name" value="PAS_4"/>
    <property type="match status" value="1"/>
</dbReference>
<organism evidence="11">
    <name type="scientific">Oscillatoriales cyanobacterium SpSt-418</name>
    <dbReference type="NCBI Taxonomy" id="2282169"/>
    <lineage>
        <taxon>Bacteria</taxon>
        <taxon>Bacillati</taxon>
        <taxon>Cyanobacteriota</taxon>
        <taxon>Cyanophyceae</taxon>
        <taxon>Oscillatoriophycideae</taxon>
        <taxon>Oscillatoriales</taxon>
    </lineage>
</organism>
<dbReference type="Gene3D" id="3.30.565.10">
    <property type="entry name" value="Histidine kinase-like ATPase, C-terminal domain"/>
    <property type="match status" value="1"/>
</dbReference>
<dbReference type="PROSITE" id="PS50109">
    <property type="entry name" value="HIS_KIN"/>
    <property type="match status" value="1"/>
</dbReference>
<dbReference type="SMART" id="SM00387">
    <property type="entry name" value="HATPase_c"/>
    <property type="match status" value="1"/>
</dbReference>
<dbReference type="Gene3D" id="3.40.50.2300">
    <property type="match status" value="1"/>
</dbReference>
<name>A0A7C3KHC0_9CYAN</name>
<dbReference type="AlphaFoldDB" id="A0A7C3KHC0"/>
<dbReference type="InterPro" id="IPR000014">
    <property type="entry name" value="PAS"/>
</dbReference>
<dbReference type="EMBL" id="DSRU01000279">
    <property type="protein sequence ID" value="HFM99951.1"/>
    <property type="molecule type" value="Genomic_DNA"/>
</dbReference>
<dbReference type="SMART" id="SM00388">
    <property type="entry name" value="HisKA"/>
    <property type="match status" value="1"/>
</dbReference>
<dbReference type="NCBIfam" id="TIGR00229">
    <property type="entry name" value="sensory_box"/>
    <property type="match status" value="1"/>
</dbReference>
<comment type="catalytic activity">
    <reaction evidence="1">
        <text>ATP + protein L-histidine = ADP + protein N-phospho-L-histidine.</text>
        <dbReference type="EC" id="2.7.13.3"/>
    </reaction>
</comment>
<dbReference type="InterPro" id="IPR011006">
    <property type="entry name" value="CheY-like_superfamily"/>
</dbReference>
<dbReference type="PROSITE" id="PS50110">
    <property type="entry name" value="RESPONSE_REGULATORY"/>
    <property type="match status" value="1"/>
</dbReference>
<feature type="domain" description="PAS" evidence="10">
    <location>
        <begin position="139"/>
        <end position="205"/>
    </location>
</feature>
<dbReference type="InterPro" id="IPR013656">
    <property type="entry name" value="PAS_4"/>
</dbReference>
<evidence type="ECO:0000256" key="7">
    <source>
        <dbReference type="PROSITE-ProRule" id="PRU00169"/>
    </source>
</evidence>
<evidence type="ECO:0000256" key="4">
    <source>
        <dbReference type="ARBA" id="ARBA00022679"/>
    </source>
</evidence>
<reference evidence="11" key="1">
    <citation type="journal article" date="2020" name="mSystems">
        <title>Genome- and Community-Level Interaction Insights into Carbon Utilization and Element Cycling Functions of Hydrothermarchaeota in Hydrothermal Sediment.</title>
        <authorList>
            <person name="Zhou Z."/>
            <person name="Liu Y."/>
            <person name="Xu W."/>
            <person name="Pan J."/>
            <person name="Luo Z.H."/>
            <person name="Li M."/>
        </authorList>
    </citation>
    <scope>NUCLEOTIDE SEQUENCE [LARGE SCALE GENOMIC DNA]</scope>
    <source>
        <strain evidence="11">SpSt-418</strain>
    </source>
</reference>
<dbReference type="InterPro" id="IPR036890">
    <property type="entry name" value="HATPase_C_sf"/>
</dbReference>
<evidence type="ECO:0000259" key="8">
    <source>
        <dbReference type="PROSITE" id="PS50109"/>
    </source>
</evidence>
<dbReference type="SUPFAM" id="SSF52172">
    <property type="entry name" value="CheY-like"/>
    <property type="match status" value="1"/>
</dbReference>
<dbReference type="SMART" id="SM00091">
    <property type="entry name" value="PAS"/>
    <property type="match status" value="1"/>
</dbReference>
<dbReference type="CDD" id="cd00082">
    <property type="entry name" value="HisKA"/>
    <property type="match status" value="1"/>
</dbReference>
<dbReference type="SUPFAM" id="SSF47384">
    <property type="entry name" value="Homodimeric domain of signal transducing histidine kinase"/>
    <property type="match status" value="1"/>
</dbReference>
<dbReference type="SMART" id="SM00448">
    <property type="entry name" value="REC"/>
    <property type="match status" value="1"/>
</dbReference>
<evidence type="ECO:0000256" key="2">
    <source>
        <dbReference type="ARBA" id="ARBA00012438"/>
    </source>
</evidence>
<evidence type="ECO:0000256" key="1">
    <source>
        <dbReference type="ARBA" id="ARBA00000085"/>
    </source>
</evidence>
<evidence type="ECO:0000259" key="9">
    <source>
        <dbReference type="PROSITE" id="PS50110"/>
    </source>
</evidence>
<dbReference type="CDD" id="cd17534">
    <property type="entry name" value="REC_DC-like"/>
    <property type="match status" value="1"/>
</dbReference>